<keyword evidence="10" id="KW-1185">Reference proteome</keyword>
<gene>
    <name evidence="9" type="ORF">DDZ18_05220</name>
</gene>
<feature type="transmembrane region" description="Helical" evidence="7">
    <location>
        <begin position="125"/>
        <end position="144"/>
    </location>
</feature>
<reference evidence="10" key="1">
    <citation type="submission" date="2018-05" db="EMBL/GenBank/DDBJ databases">
        <authorList>
            <person name="Liu B.-T."/>
        </authorList>
    </citation>
    <scope>NUCLEOTIDE SEQUENCE [LARGE SCALE GENOMIC DNA]</scope>
    <source>
        <strain evidence="10">WD6-1</strain>
    </source>
</reference>
<feature type="transmembrane region" description="Helical" evidence="7">
    <location>
        <begin position="98"/>
        <end position="119"/>
    </location>
</feature>
<feature type="domain" description="Glycine transporter" evidence="8">
    <location>
        <begin position="9"/>
        <end position="81"/>
    </location>
</feature>
<name>A0A2U2BVC2_9PROT</name>
<sequence length="210" mass="21215">MSVELVFSVLDFVGVFFFALSGGILAARKTLDPFGAAIVGAAAGMGGGTLRDLFLGALPVFWVDAPAYLGVAVVAALVGYYGSTIVRGERGARQRALAWADAAGLSVFTVIGAEAGLAAGAHWSIAMLTGVMSAAFGGLIRDVIVNDVPLVLRAEIYALASLAGAGVYVAAIALGLSGEIAAPATAALVFALRGAAMIFNWTLPPVSKLD</sequence>
<proteinExistence type="inferred from homology"/>
<keyword evidence="6 7" id="KW-0472">Membrane</keyword>
<dbReference type="InterPro" id="IPR005115">
    <property type="entry name" value="Gly_transporter"/>
</dbReference>
<accession>A0A2U2BVC2</accession>
<comment type="subcellular location">
    <subcellularLocation>
        <location evidence="1">Cell membrane</location>
        <topology evidence="1">Multi-pass membrane protein</topology>
    </subcellularLocation>
</comment>
<keyword evidence="5 7" id="KW-1133">Transmembrane helix</keyword>
<evidence type="ECO:0000256" key="4">
    <source>
        <dbReference type="ARBA" id="ARBA00022692"/>
    </source>
</evidence>
<evidence type="ECO:0000256" key="7">
    <source>
        <dbReference type="SAM" id="Phobius"/>
    </source>
</evidence>
<dbReference type="PANTHER" id="PTHR30506">
    <property type="entry name" value="INNER MEMBRANE PROTEIN"/>
    <property type="match status" value="1"/>
</dbReference>
<feature type="transmembrane region" description="Helical" evidence="7">
    <location>
        <begin position="67"/>
        <end position="86"/>
    </location>
</feature>
<feature type="domain" description="Glycine transporter" evidence="8">
    <location>
        <begin position="99"/>
        <end position="170"/>
    </location>
</feature>
<dbReference type="EMBL" id="QEXV01000002">
    <property type="protein sequence ID" value="PWE17976.1"/>
    <property type="molecule type" value="Genomic_DNA"/>
</dbReference>
<evidence type="ECO:0000256" key="5">
    <source>
        <dbReference type="ARBA" id="ARBA00022989"/>
    </source>
</evidence>
<dbReference type="GO" id="GO:0005886">
    <property type="term" value="C:plasma membrane"/>
    <property type="evidence" value="ECO:0007669"/>
    <property type="project" value="UniProtKB-SubCell"/>
</dbReference>
<keyword evidence="3" id="KW-1003">Cell membrane</keyword>
<comment type="caution">
    <text evidence="9">The sequence shown here is derived from an EMBL/GenBank/DDBJ whole genome shotgun (WGS) entry which is preliminary data.</text>
</comment>
<feature type="transmembrane region" description="Helical" evidence="7">
    <location>
        <begin position="34"/>
        <end position="61"/>
    </location>
</feature>
<dbReference type="PANTHER" id="PTHR30506:SF3">
    <property type="entry name" value="UPF0126 INNER MEMBRANE PROTEIN YADS-RELATED"/>
    <property type="match status" value="1"/>
</dbReference>
<dbReference type="RefSeq" id="WP_109252330.1">
    <property type="nucleotide sequence ID" value="NZ_QEXV01000002.1"/>
</dbReference>
<comment type="similarity">
    <text evidence="2">Belongs to the UPF0126 family.</text>
</comment>
<dbReference type="Pfam" id="PF03458">
    <property type="entry name" value="Gly_transporter"/>
    <property type="match status" value="2"/>
</dbReference>
<dbReference type="AlphaFoldDB" id="A0A2U2BVC2"/>
<protein>
    <submittedName>
        <fullName evidence="9">Trimeric intracellular cation channel family protein</fullName>
    </submittedName>
</protein>
<evidence type="ECO:0000313" key="10">
    <source>
        <dbReference type="Proteomes" id="UP000245168"/>
    </source>
</evidence>
<feature type="transmembrane region" description="Helical" evidence="7">
    <location>
        <begin position="6"/>
        <end position="27"/>
    </location>
</feature>
<dbReference type="OrthoDB" id="9791874at2"/>
<evidence type="ECO:0000256" key="6">
    <source>
        <dbReference type="ARBA" id="ARBA00023136"/>
    </source>
</evidence>
<feature type="transmembrane region" description="Helical" evidence="7">
    <location>
        <begin position="180"/>
        <end position="203"/>
    </location>
</feature>
<evidence type="ECO:0000259" key="8">
    <source>
        <dbReference type="Pfam" id="PF03458"/>
    </source>
</evidence>
<evidence type="ECO:0000256" key="1">
    <source>
        <dbReference type="ARBA" id="ARBA00004651"/>
    </source>
</evidence>
<evidence type="ECO:0000313" key="9">
    <source>
        <dbReference type="EMBL" id="PWE17976.1"/>
    </source>
</evidence>
<evidence type="ECO:0000256" key="3">
    <source>
        <dbReference type="ARBA" id="ARBA00022475"/>
    </source>
</evidence>
<evidence type="ECO:0000256" key="2">
    <source>
        <dbReference type="ARBA" id="ARBA00008193"/>
    </source>
</evidence>
<feature type="transmembrane region" description="Helical" evidence="7">
    <location>
        <begin position="156"/>
        <end position="174"/>
    </location>
</feature>
<dbReference type="Proteomes" id="UP000245168">
    <property type="component" value="Unassembled WGS sequence"/>
</dbReference>
<organism evidence="9 10">
    <name type="scientific">Marinicauda salina</name>
    <dbReference type="NCBI Taxonomy" id="2135793"/>
    <lineage>
        <taxon>Bacteria</taxon>
        <taxon>Pseudomonadati</taxon>
        <taxon>Pseudomonadota</taxon>
        <taxon>Alphaproteobacteria</taxon>
        <taxon>Maricaulales</taxon>
        <taxon>Maricaulaceae</taxon>
        <taxon>Marinicauda</taxon>
    </lineage>
</organism>
<keyword evidence="4 7" id="KW-0812">Transmembrane</keyword>